<gene>
    <name evidence="15" type="ORF">BCF53_11752</name>
</gene>
<reference evidence="15 16" key="1">
    <citation type="submission" date="2019-03" db="EMBL/GenBank/DDBJ databases">
        <title>Genomic Encyclopedia of Archaeal and Bacterial Type Strains, Phase II (KMG-II): from individual species to whole genera.</title>
        <authorList>
            <person name="Goeker M."/>
        </authorList>
    </citation>
    <scope>NUCLEOTIDE SEQUENCE [LARGE SCALE GENOMIC DNA]</scope>
    <source>
        <strain evidence="15 16">DSM 15388</strain>
    </source>
</reference>
<evidence type="ECO:0000256" key="6">
    <source>
        <dbReference type="ARBA" id="ARBA00022737"/>
    </source>
</evidence>
<evidence type="ECO:0000256" key="8">
    <source>
        <dbReference type="ARBA" id="ARBA00023098"/>
    </source>
</evidence>
<dbReference type="EC" id="2.7.8.-" evidence="12"/>
<dbReference type="GO" id="GO:0005886">
    <property type="term" value="C:plasma membrane"/>
    <property type="evidence" value="ECO:0007669"/>
    <property type="project" value="UniProtKB-SubCell"/>
</dbReference>
<evidence type="ECO:0000256" key="2">
    <source>
        <dbReference type="ARBA" id="ARBA00022475"/>
    </source>
</evidence>
<dbReference type="InterPro" id="IPR001736">
    <property type="entry name" value="PLipase_D/transphosphatidylase"/>
</dbReference>
<keyword evidence="16" id="KW-1185">Reference proteome</keyword>
<dbReference type="EMBL" id="SLZR01000017">
    <property type="protein sequence ID" value="TCS38124.1"/>
    <property type="molecule type" value="Genomic_DNA"/>
</dbReference>
<keyword evidence="11" id="KW-1208">Phospholipid metabolism</keyword>
<keyword evidence="9 13" id="KW-0472">Membrane</keyword>
<feature type="transmembrane region" description="Helical" evidence="13">
    <location>
        <begin position="34"/>
        <end position="56"/>
    </location>
</feature>
<organism evidence="15 16">
    <name type="scientific">Reinekea marinisedimentorum</name>
    <dbReference type="NCBI Taxonomy" id="230495"/>
    <lineage>
        <taxon>Bacteria</taxon>
        <taxon>Pseudomonadati</taxon>
        <taxon>Pseudomonadota</taxon>
        <taxon>Gammaproteobacteria</taxon>
        <taxon>Oceanospirillales</taxon>
        <taxon>Saccharospirillaceae</taxon>
        <taxon>Reinekea</taxon>
    </lineage>
</organism>
<dbReference type="RefSeq" id="WP_132703095.1">
    <property type="nucleotide sequence ID" value="NZ_SLZR01000017.1"/>
</dbReference>
<dbReference type="PANTHER" id="PTHR21248:SF22">
    <property type="entry name" value="PHOSPHOLIPASE D"/>
    <property type="match status" value="1"/>
</dbReference>
<keyword evidence="4" id="KW-0808">Transferase</keyword>
<evidence type="ECO:0000259" key="14">
    <source>
        <dbReference type="PROSITE" id="PS50035"/>
    </source>
</evidence>
<feature type="domain" description="PLD phosphodiesterase" evidence="14">
    <location>
        <begin position="216"/>
        <end position="243"/>
    </location>
</feature>
<dbReference type="InterPro" id="IPR027379">
    <property type="entry name" value="CLS_N"/>
</dbReference>
<dbReference type="Pfam" id="PF13091">
    <property type="entry name" value="PLDc_2"/>
    <property type="match status" value="2"/>
</dbReference>
<dbReference type="SMART" id="SM00155">
    <property type="entry name" value="PLDc"/>
    <property type="match status" value="2"/>
</dbReference>
<keyword evidence="5 13" id="KW-0812">Transmembrane</keyword>
<evidence type="ECO:0000256" key="13">
    <source>
        <dbReference type="SAM" id="Phobius"/>
    </source>
</evidence>
<feature type="transmembrane region" description="Helical" evidence="13">
    <location>
        <begin position="6"/>
        <end position="27"/>
    </location>
</feature>
<dbReference type="Gene3D" id="3.30.870.10">
    <property type="entry name" value="Endonuclease Chain A"/>
    <property type="match status" value="2"/>
</dbReference>
<dbReference type="Pfam" id="PF13396">
    <property type="entry name" value="PLDc_N"/>
    <property type="match status" value="1"/>
</dbReference>
<evidence type="ECO:0000256" key="4">
    <source>
        <dbReference type="ARBA" id="ARBA00022679"/>
    </source>
</evidence>
<evidence type="ECO:0000256" key="9">
    <source>
        <dbReference type="ARBA" id="ARBA00023136"/>
    </source>
</evidence>
<keyword evidence="3" id="KW-0444">Lipid biosynthesis</keyword>
<evidence type="ECO:0000256" key="1">
    <source>
        <dbReference type="ARBA" id="ARBA00004651"/>
    </source>
</evidence>
<keyword evidence="6" id="KW-0677">Repeat</keyword>
<dbReference type="AlphaFoldDB" id="A0A4R3HZ20"/>
<evidence type="ECO:0000256" key="7">
    <source>
        <dbReference type="ARBA" id="ARBA00022989"/>
    </source>
</evidence>
<keyword evidence="2" id="KW-1003">Cell membrane</keyword>
<evidence type="ECO:0000313" key="16">
    <source>
        <dbReference type="Proteomes" id="UP000295793"/>
    </source>
</evidence>
<evidence type="ECO:0000256" key="12">
    <source>
        <dbReference type="NCBIfam" id="TIGR04265"/>
    </source>
</evidence>
<dbReference type="SUPFAM" id="SSF56024">
    <property type="entry name" value="Phospholipase D/nuclease"/>
    <property type="match status" value="2"/>
</dbReference>
<keyword evidence="7 13" id="KW-1133">Transmembrane helix</keyword>
<keyword evidence="8" id="KW-0443">Lipid metabolism</keyword>
<keyword evidence="10" id="KW-0594">Phospholipid biosynthesis</keyword>
<evidence type="ECO:0000256" key="10">
    <source>
        <dbReference type="ARBA" id="ARBA00023209"/>
    </source>
</evidence>
<name>A0A4R3HZ20_9GAMM</name>
<comment type="caution">
    <text evidence="15">The sequence shown here is derived from an EMBL/GenBank/DDBJ whole genome shotgun (WGS) entry which is preliminary data.</text>
</comment>
<dbReference type="GO" id="GO:0032049">
    <property type="term" value="P:cardiolipin biosynthetic process"/>
    <property type="evidence" value="ECO:0007669"/>
    <property type="project" value="UniProtKB-UniRule"/>
</dbReference>
<dbReference type="Proteomes" id="UP000295793">
    <property type="component" value="Unassembled WGS sequence"/>
</dbReference>
<accession>A0A4R3HZ20</accession>
<sequence length="480" mass="54640">MHWDWLLSIGAGFYTAAVVALSLRILMKRRPVGVTLAWLLFLFILPVLGIIFYLLFGERYIGRIRAKRARNQYQDYSKWLERTLQKQNQYLKNNKPLRPVMELAQKGFGLPVIGTNKWRLISHANELFRSLISDLQSARQVVFIEFYILEDEGGVHEVLSAMTEAAKRGVQVHLMLDSVGSGAFLKSKRCSEMIKQGVKILEVLHAYPFRLTLRRQDLRQHRKLITIDNQIAYTGSMNLVDPEFFKTRSGVGPWIDLMARLEGDIAKVTQAALIFDWEMETGTRLEKYLAYPTLANNCETLMQLLPTGPAFNDEILLQVLLTTVHNARRQITLTTPYFVPDDSLLQALKAAARRGLDVTIIVPKKNDSKLAQLAGRSFYEDLLTAGVKIQRYVGGLLHTKTVIIDRDLVLLGSVNLDMRSIWLNFESTLIVDDAEFCAEVQKVVDDYSKNAELIDLASWVNRPAHRRLLENIAQLASPLL</sequence>
<dbReference type="NCBIfam" id="TIGR04265">
    <property type="entry name" value="bac_cardiolipin"/>
    <property type="match status" value="1"/>
</dbReference>
<evidence type="ECO:0000313" key="15">
    <source>
        <dbReference type="EMBL" id="TCS38124.1"/>
    </source>
</evidence>
<feature type="domain" description="PLD phosphodiesterase" evidence="14">
    <location>
        <begin position="393"/>
        <end position="420"/>
    </location>
</feature>
<dbReference type="PROSITE" id="PS50035">
    <property type="entry name" value="PLD"/>
    <property type="match status" value="2"/>
</dbReference>
<dbReference type="CDD" id="cd09158">
    <property type="entry name" value="PLDc_EcCLS_like_2"/>
    <property type="match status" value="1"/>
</dbReference>
<protein>
    <recommendedName>
        <fullName evidence="12">Cardiolipin synthase</fullName>
        <ecNumber evidence="12">2.7.8.-</ecNumber>
    </recommendedName>
</protein>
<dbReference type="PANTHER" id="PTHR21248">
    <property type="entry name" value="CARDIOLIPIN SYNTHASE"/>
    <property type="match status" value="1"/>
</dbReference>
<proteinExistence type="predicted"/>
<dbReference type="OrthoDB" id="9762009at2"/>
<evidence type="ECO:0000256" key="11">
    <source>
        <dbReference type="ARBA" id="ARBA00023264"/>
    </source>
</evidence>
<evidence type="ECO:0000256" key="3">
    <source>
        <dbReference type="ARBA" id="ARBA00022516"/>
    </source>
</evidence>
<comment type="subcellular location">
    <subcellularLocation>
        <location evidence="1">Cell membrane</location>
        <topology evidence="1">Multi-pass membrane protein</topology>
    </subcellularLocation>
</comment>
<dbReference type="GO" id="GO:0008808">
    <property type="term" value="F:cardiolipin synthase activity"/>
    <property type="evidence" value="ECO:0007669"/>
    <property type="project" value="UniProtKB-UniRule"/>
</dbReference>
<evidence type="ECO:0000256" key="5">
    <source>
        <dbReference type="ARBA" id="ARBA00022692"/>
    </source>
</evidence>
<dbReference type="InterPro" id="IPR025202">
    <property type="entry name" value="PLD-like_dom"/>
</dbReference>
<dbReference type="InterPro" id="IPR022924">
    <property type="entry name" value="Cardiolipin_synthase"/>
</dbReference>